<evidence type="ECO:0000256" key="2">
    <source>
        <dbReference type="ARBA" id="ARBA00023315"/>
    </source>
</evidence>
<accession>A0A5C4WIA4</accession>
<keyword evidence="1 3" id="KW-0808">Transferase</keyword>
<dbReference type="InterPro" id="IPR050832">
    <property type="entry name" value="Bact_Acetyltransf"/>
</dbReference>
<dbReference type="InterPro" id="IPR000182">
    <property type="entry name" value="GNAT_dom"/>
</dbReference>
<dbReference type="OrthoDB" id="5243635at2"/>
<organism evidence="3 4">
    <name type="scientific">Nonomuraea phyllanthi</name>
    <dbReference type="NCBI Taxonomy" id="2219224"/>
    <lineage>
        <taxon>Bacteria</taxon>
        <taxon>Bacillati</taxon>
        <taxon>Actinomycetota</taxon>
        <taxon>Actinomycetes</taxon>
        <taxon>Streptosporangiales</taxon>
        <taxon>Streptosporangiaceae</taxon>
        <taxon>Nonomuraea</taxon>
    </lineage>
</organism>
<proteinExistence type="predicted"/>
<gene>
    <name evidence="3" type="ORF">FH608_017305</name>
</gene>
<dbReference type="PROSITE" id="PS51186">
    <property type="entry name" value="GNAT"/>
    <property type="match status" value="1"/>
</dbReference>
<sequence length="182" mass="20190">MPQGVIYDTMSTMTFELRPATPDDSQAIEVVRITTWRVAYHGIMPDSYLDALDVRPAVVRRRAEGIATGVTAGVVALRDGRLRGFSLYGASRDEGIDGMEVYAIYVLPDEFSTGMGRALMTESVDRVRESGHTEVGLWVLADNARARRFYERSGFTLSGRTKDLPDPPLKEVHYRMALGETG</sequence>
<name>A0A5C4WIA4_9ACTN</name>
<reference evidence="3 4" key="1">
    <citation type="submission" date="2019-10" db="EMBL/GenBank/DDBJ databases">
        <title>Nonomuraea sp. nov., isolated from Phyllanthus amarus.</title>
        <authorList>
            <person name="Klykleung N."/>
            <person name="Tanasupawat S."/>
        </authorList>
    </citation>
    <scope>NUCLEOTIDE SEQUENCE [LARGE SCALE GENOMIC DNA]</scope>
    <source>
        <strain evidence="3 4">PA1-10</strain>
    </source>
</reference>
<dbReference type="InterPro" id="IPR016181">
    <property type="entry name" value="Acyl_CoA_acyltransferase"/>
</dbReference>
<dbReference type="AlphaFoldDB" id="A0A5C4WIA4"/>
<dbReference type="EMBL" id="VDLX02000006">
    <property type="protein sequence ID" value="KAB8193960.1"/>
    <property type="molecule type" value="Genomic_DNA"/>
</dbReference>
<dbReference type="GO" id="GO:0016747">
    <property type="term" value="F:acyltransferase activity, transferring groups other than amino-acyl groups"/>
    <property type="evidence" value="ECO:0007669"/>
    <property type="project" value="InterPro"/>
</dbReference>
<dbReference type="CDD" id="cd04301">
    <property type="entry name" value="NAT_SF"/>
    <property type="match status" value="1"/>
</dbReference>
<comment type="caution">
    <text evidence="3">The sequence shown here is derived from an EMBL/GenBank/DDBJ whole genome shotgun (WGS) entry which is preliminary data.</text>
</comment>
<evidence type="ECO:0000313" key="4">
    <source>
        <dbReference type="Proteomes" id="UP000312512"/>
    </source>
</evidence>
<dbReference type="Proteomes" id="UP000312512">
    <property type="component" value="Unassembled WGS sequence"/>
</dbReference>
<keyword evidence="2" id="KW-0012">Acyltransferase</keyword>
<dbReference type="Pfam" id="PF00583">
    <property type="entry name" value="Acetyltransf_1"/>
    <property type="match status" value="1"/>
</dbReference>
<dbReference type="PANTHER" id="PTHR43877">
    <property type="entry name" value="AMINOALKYLPHOSPHONATE N-ACETYLTRANSFERASE-RELATED-RELATED"/>
    <property type="match status" value="1"/>
</dbReference>
<keyword evidence="4" id="KW-1185">Reference proteome</keyword>
<evidence type="ECO:0000256" key="1">
    <source>
        <dbReference type="ARBA" id="ARBA00022679"/>
    </source>
</evidence>
<evidence type="ECO:0000313" key="3">
    <source>
        <dbReference type="EMBL" id="KAB8193960.1"/>
    </source>
</evidence>
<dbReference type="SUPFAM" id="SSF55729">
    <property type="entry name" value="Acyl-CoA N-acyltransferases (Nat)"/>
    <property type="match status" value="1"/>
</dbReference>
<dbReference type="Gene3D" id="3.40.630.30">
    <property type="match status" value="1"/>
</dbReference>
<protein>
    <submittedName>
        <fullName evidence="3">GNAT family N-acetyltransferase</fullName>
    </submittedName>
</protein>